<dbReference type="Gene3D" id="3.10.129.10">
    <property type="entry name" value="Hotdog Thioesterase"/>
    <property type="match status" value="1"/>
</dbReference>
<dbReference type="InterPro" id="IPR039569">
    <property type="entry name" value="FAS1-like_DH_region"/>
</dbReference>
<organism evidence="3 4">
    <name type="scientific">Flavimobilis marinus</name>
    <dbReference type="NCBI Taxonomy" id="285351"/>
    <lineage>
        <taxon>Bacteria</taxon>
        <taxon>Bacillati</taxon>
        <taxon>Actinomycetota</taxon>
        <taxon>Actinomycetes</taxon>
        <taxon>Micrococcales</taxon>
        <taxon>Jonesiaceae</taxon>
        <taxon>Flavimobilis</taxon>
    </lineage>
</organism>
<evidence type="ECO:0000259" key="2">
    <source>
        <dbReference type="Pfam" id="PF13452"/>
    </source>
</evidence>
<gene>
    <name evidence="3" type="ORF">SAMN04488035_0375</name>
</gene>
<evidence type="ECO:0000313" key="3">
    <source>
        <dbReference type="EMBL" id="SFE74747.1"/>
    </source>
</evidence>
<dbReference type="SUPFAM" id="SSF54637">
    <property type="entry name" value="Thioesterase/thiol ester dehydrase-isomerase"/>
    <property type="match status" value="1"/>
</dbReference>
<dbReference type="InterPro" id="IPR016709">
    <property type="entry name" value="HadA-like"/>
</dbReference>
<evidence type="ECO:0000256" key="1">
    <source>
        <dbReference type="HAMAP-Rule" id="MF_00799"/>
    </source>
</evidence>
<keyword evidence="4" id="KW-1185">Reference proteome</keyword>
<evidence type="ECO:0000313" key="4">
    <source>
        <dbReference type="Proteomes" id="UP000198520"/>
    </source>
</evidence>
<dbReference type="AlphaFoldDB" id="A0A1I2D2H0"/>
<dbReference type="EMBL" id="FONZ01000001">
    <property type="protein sequence ID" value="SFE74747.1"/>
    <property type="molecule type" value="Genomic_DNA"/>
</dbReference>
<reference evidence="4" key="1">
    <citation type="submission" date="2016-10" db="EMBL/GenBank/DDBJ databases">
        <authorList>
            <person name="Varghese N."/>
            <person name="Submissions S."/>
        </authorList>
    </citation>
    <scope>NUCLEOTIDE SEQUENCE [LARGE SCALE GENOMIC DNA]</scope>
    <source>
        <strain evidence="4">DSM 19083</strain>
    </source>
</reference>
<dbReference type="InterPro" id="IPR029069">
    <property type="entry name" value="HotDog_dom_sf"/>
</dbReference>
<dbReference type="PIRSF" id="PIRSF018072">
    <property type="entry name" value="UCP018072"/>
    <property type="match status" value="1"/>
</dbReference>
<dbReference type="STRING" id="285351.SAMN04488035_0375"/>
<name>A0A1I2D2H0_9MICO</name>
<dbReference type="CDD" id="cd03441">
    <property type="entry name" value="R_hydratase_like"/>
    <property type="match status" value="1"/>
</dbReference>
<accession>A0A1I2D2H0</accession>
<dbReference type="Pfam" id="PF13452">
    <property type="entry name" value="FAS1_DH_region"/>
    <property type="match status" value="1"/>
</dbReference>
<protein>
    <recommendedName>
        <fullName evidence="1">UPF0336 protein SAMN04488035_0375</fullName>
    </recommendedName>
</protein>
<dbReference type="RefSeq" id="WP_093374526.1">
    <property type="nucleotide sequence ID" value="NZ_BNAN01000001.1"/>
</dbReference>
<sequence length="164" mass="17636">MPLNAAYAGRQYAPDAPYVVGREKIREFADAVGSTHPAHHDVAHARGLGYPDVVAPPTFAVVIAQRTEAQLITDPDAGIDFSRVVHADERFTHHRPLVAGDRITTVLHVDRVIERSGLAMVTTRCELYALPAELPDDVAPVDVTSLTDHVATVTSTLAIRGADA</sequence>
<dbReference type="Proteomes" id="UP000198520">
    <property type="component" value="Unassembled WGS sequence"/>
</dbReference>
<feature type="domain" description="FAS1-like dehydratase" evidence="2">
    <location>
        <begin position="8"/>
        <end position="124"/>
    </location>
</feature>
<proteinExistence type="inferred from homology"/>
<dbReference type="HAMAP" id="MF_00799">
    <property type="entry name" value="UPF0336"/>
    <property type="match status" value="1"/>
</dbReference>
<dbReference type="OrthoDB" id="5415111at2"/>
<comment type="similarity">
    <text evidence="1">Belongs to the UPF0336 family.</text>
</comment>